<comment type="caution">
    <text evidence="1">The sequence shown here is derived from an EMBL/GenBank/DDBJ whole genome shotgun (WGS) entry which is preliminary data.</text>
</comment>
<sequence length="52" mass="5773">MTRSIYSVTFPSMKDLANQPTPSLAGELLRPRTLHGHRRALLAHCISVILDS</sequence>
<proteinExistence type="predicted"/>
<accession>A0A5B7KF07</accession>
<protein>
    <submittedName>
        <fullName evidence="1">Uncharacterized protein</fullName>
    </submittedName>
</protein>
<name>A0A5B7KF07_PORTR</name>
<evidence type="ECO:0000313" key="2">
    <source>
        <dbReference type="Proteomes" id="UP000324222"/>
    </source>
</evidence>
<reference evidence="1 2" key="1">
    <citation type="submission" date="2019-05" db="EMBL/GenBank/DDBJ databases">
        <title>Another draft genome of Portunus trituberculatus and its Hox gene families provides insights of decapod evolution.</title>
        <authorList>
            <person name="Jeong J.-H."/>
            <person name="Song I."/>
            <person name="Kim S."/>
            <person name="Choi T."/>
            <person name="Kim D."/>
            <person name="Ryu S."/>
            <person name="Kim W."/>
        </authorList>
    </citation>
    <scope>NUCLEOTIDE SEQUENCE [LARGE SCALE GENOMIC DNA]</scope>
    <source>
        <tissue evidence="1">Muscle</tissue>
    </source>
</reference>
<dbReference type="Proteomes" id="UP000324222">
    <property type="component" value="Unassembled WGS sequence"/>
</dbReference>
<dbReference type="EMBL" id="VSRR010134928">
    <property type="protein sequence ID" value="MPD03155.1"/>
    <property type="molecule type" value="Genomic_DNA"/>
</dbReference>
<organism evidence="1 2">
    <name type="scientific">Portunus trituberculatus</name>
    <name type="common">Swimming crab</name>
    <name type="synonym">Neptunus trituberculatus</name>
    <dbReference type="NCBI Taxonomy" id="210409"/>
    <lineage>
        <taxon>Eukaryota</taxon>
        <taxon>Metazoa</taxon>
        <taxon>Ecdysozoa</taxon>
        <taxon>Arthropoda</taxon>
        <taxon>Crustacea</taxon>
        <taxon>Multicrustacea</taxon>
        <taxon>Malacostraca</taxon>
        <taxon>Eumalacostraca</taxon>
        <taxon>Eucarida</taxon>
        <taxon>Decapoda</taxon>
        <taxon>Pleocyemata</taxon>
        <taxon>Brachyura</taxon>
        <taxon>Eubrachyura</taxon>
        <taxon>Portunoidea</taxon>
        <taxon>Portunidae</taxon>
        <taxon>Portuninae</taxon>
        <taxon>Portunus</taxon>
    </lineage>
</organism>
<keyword evidence="2" id="KW-1185">Reference proteome</keyword>
<evidence type="ECO:0000313" key="1">
    <source>
        <dbReference type="EMBL" id="MPD03155.1"/>
    </source>
</evidence>
<gene>
    <name evidence="1" type="ORF">E2C01_098779</name>
</gene>
<dbReference type="AlphaFoldDB" id="A0A5B7KF07"/>